<gene>
    <name evidence="1" type="ORF">RND61_21765</name>
</gene>
<protein>
    <submittedName>
        <fullName evidence="1">Uncharacterized protein</fullName>
    </submittedName>
</protein>
<proteinExistence type="predicted"/>
<keyword evidence="2" id="KW-1185">Reference proteome</keyword>
<organism evidence="1 2">
    <name type="scientific">Streptomyces tamarix</name>
    <dbReference type="NCBI Taxonomy" id="3078565"/>
    <lineage>
        <taxon>Bacteria</taxon>
        <taxon>Bacillati</taxon>
        <taxon>Actinomycetota</taxon>
        <taxon>Actinomycetes</taxon>
        <taxon>Kitasatosporales</taxon>
        <taxon>Streptomycetaceae</taxon>
        <taxon>Streptomyces</taxon>
    </lineage>
</organism>
<reference evidence="1 2" key="1">
    <citation type="submission" date="2023-09" db="EMBL/GenBank/DDBJ databases">
        <title>Streptomyces sp. nov.: A antagonism against Alternaria gaisen Producing Streptochlin, Isolated from Tamarix root soil.</title>
        <authorList>
            <person name="Chen Y."/>
        </authorList>
    </citation>
    <scope>NUCLEOTIDE SEQUENCE [LARGE SCALE GENOMIC DNA]</scope>
    <source>
        <strain evidence="1 2">TRM76323</strain>
    </source>
</reference>
<dbReference type="Proteomes" id="UP001250181">
    <property type="component" value="Unassembled WGS sequence"/>
</dbReference>
<comment type="caution">
    <text evidence="1">The sequence shown here is derived from an EMBL/GenBank/DDBJ whole genome shotgun (WGS) entry which is preliminary data.</text>
</comment>
<evidence type="ECO:0000313" key="1">
    <source>
        <dbReference type="EMBL" id="MDT9684662.1"/>
    </source>
</evidence>
<dbReference type="EMBL" id="JAWCTQ010000030">
    <property type="protein sequence ID" value="MDT9684662.1"/>
    <property type="molecule type" value="Genomic_DNA"/>
</dbReference>
<sequence>MRTVLLAIVYYLVITPIGLITRAVRDPLARGADPKATSYWTASTPTAV</sequence>
<accession>A0ABU3QPM2</accession>
<evidence type="ECO:0000313" key="2">
    <source>
        <dbReference type="Proteomes" id="UP001250181"/>
    </source>
</evidence>
<name>A0ABU3QPM2_9ACTN</name>
<dbReference type="RefSeq" id="WP_315879717.1">
    <property type="nucleotide sequence ID" value="NZ_JAWCTQ010000030.1"/>
</dbReference>